<dbReference type="AlphaFoldDB" id="A0A2T3ZQL0"/>
<feature type="compositionally biased region" description="Basic residues" evidence="1">
    <location>
        <begin position="381"/>
        <end position="391"/>
    </location>
</feature>
<name>A0A2T3ZQL0_TRIA4</name>
<keyword evidence="3" id="KW-1185">Reference proteome</keyword>
<feature type="region of interest" description="Disordered" evidence="1">
    <location>
        <begin position="1"/>
        <end position="74"/>
    </location>
</feature>
<feature type="compositionally biased region" description="Polar residues" evidence="1">
    <location>
        <begin position="361"/>
        <end position="374"/>
    </location>
</feature>
<reference evidence="2 3" key="1">
    <citation type="submission" date="2016-07" db="EMBL/GenBank/DDBJ databases">
        <title>Multiple horizontal gene transfer events from other fungi enriched the ability of initially mycotrophic Trichoderma (Ascomycota) to feed on dead plant biomass.</title>
        <authorList>
            <consortium name="DOE Joint Genome Institute"/>
            <person name="Aerts A."/>
            <person name="Atanasova L."/>
            <person name="Chenthamara K."/>
            <person name="Zhang J."/>
            <person name="Grujic M."/>
            <person name="Henrissat B."/>
            <person name="Kuo A."/>
            <person name="Salamov A."/>
            <person name="Lipzen A."/>
            <person name="Labutti K."/>
            <person name="Barry K."/>
            <person name="Miao Y."/>
            <person name="Rahimi M.J."/>
            <person name="Shen Q."/>
            <person name="Grigoriev I.V."/>
            <person name="Kubicek C.P."/>
            <person name="Druzhinina I.S."/>
        </authorList>
    </citation>
    <scope>NUCLEOTIDE SEQUENCE [LARGE SCALE GENOMIC DNA]</scope>
    <source>
        <strain evidence="2 3">CBS 433.97</strain>
    </source>
</reference>
<dbReference type="PANTHER" id="PTHR28186">
    <property type="entry name" value="MEIOTICALLY UP-REGULATED GENE 9 PROTEIN"/>
    <property type="match status" value="1"/>
</dbReference>
<organism evidence="2 3">
    <name type="scientific">Trichoderma asperellum (strain ATCC 204424 / CBS 433.97 / NBRC 101777)</name>
    <dbReference type="NCBI Taxonomy" id="1042311"/>
    <lineage>
        <taxon>Eukaryota</taxon>
        <taxon>Fungi</taxon>
        <taxon>Dikarya</taxon>
        <taxon>Ascomycota</taxon>
        <taxon>Pezizomycotina</taxon>
        <taxon>Sordariomycetes</taxon>
        <taxon>Hypocreomycetidae</taxon>
        <taxon>Hypocreales</taxon>
        <taxon>Hypocreaceae</taxon>
        <taxon>Trichoderma</taxon>
    </lineage>
</organism>
<dbReference type="OrthoDB" id="5330253at2759"/>
<gene>
    <name evidence="2" type="ORF">M441DRAFT_127792</name>
</gene>
<evidence type="ECO:0008006" key="4">
    <source>
        <dbReference type="Google" id="ProtNLM"/>
    </source>
</evidence>
<feature type="region of interest" description="Disordered" evidence="1">
    <location>
        <begin position="141"/>
        <end position="173"/>
    </location>
</feature>
<dbReference type="InterPro" id="IPR018809">
    <property type="entry name" value="DUF2406"/>
</dbReference>
<accession>A0A2T3ZQL0</accession>
<feature type="compositionally biased region" description="Polar residues" evidence="1">
    <location>
        <begin position="149"/>
        <end position="162"/>
    </location>
</feature>
<evidence type="ECO:0000256" key="1">
    <source>
        <dbReference type="SAM" id="MobiDB-lite"/>
    </source>
</evidence>
<feature type="compositionally biased region" description="Polar residues" evidence="1">
    <location>
        <begin position="266"/>
        <end position="277"/>
    </location>
</feature>
<evidence type="ECO:0000313" key="3">
    <source>
        <dbReference type="Proteomes" id="UP000240493"/>
    </source>
</evidence>
<sequence length="391" mass="43562">MAAPASKQRPFPSPTQQAVSHSEQHQRNNSGRFSFLSDKGRKNSVTNKIDLHETHAEKDSRRLHSKADPTLAMNEAEPSVEAVMTASSLSPLRSIQHKDAYGNVIGTSDPDLSNPTRNRWERPLDTIRSFEAAIEGDYARRSMYRSDTDPSANFSRRNSYYRPNQPRFPQDSYYGSRAASFREGSQYEAPGLASGRNSYYDNQNYNNNNGGYYTTSAGPSGYNRNQGGYGRPSRERAPKMPSDSHLRSYGREQNVYPLPHKDRSYETVTSAAASGNSDPAGYQTDPTSSDNSSIHRTSPAKRVNERVNERVNDYGIAFSQSQSYKAPALTVNLTPPSNGNNLPTPPNASYQNPLPTIPRKQVSTLKRQVSTTPSGGEKRKSWFARRFSKNS</sequence>
<dbReference type="PANTHER" id="PTHR28186:SF1">
    <property type="entry name" value="MEIOTICALLY UP-REGULATED GENE 9 PROTEIN"/>
    <property type="match status" value="1"/>
</dbReference>
<feature type="region of interest" description="Disordered" evidence="1">
    <location>
        <begin position="210"/>
        <end position="302"/>
    </location>
</feature>
<dbReference type="Proteomes" id="UP000240493">
    <property type="component" value="Unassembled WGS sequence"/>
</dbReference>
<feature type="region of interest" description="Disordered" evidence="1">
    <location>
        <begin position="333"/>
        <end position="391"/>
    </location>
</feature>
<feature type="compositionally biased region" description="Polar residues" evidence="1">
    <location>
        <begin position="214"/>
        <end position="226"/>
    </location>
</feature>
<feature type="compositionally biased region" description="Polar residues" evidence="1">
    <location>
        <begin position="284"/>
        <end position="296"/>
    </location>
</feature>
<protein>
    <recommendedName>
        <fullName evidence="4">DUF2406 domain-containing protein</fullName>
    </recommendedName>
</protein>
<feature type="compositionally biased region" description="Basic and acidic residues" evidence="1">
    <location>
        <begin position="49"/>
        <end position="67"/>
    </location>
</feature>
<dbReference type="Pfam" id="PF10295">
    <property type="entry name" value="DUF2406"/>
    <property type="match status" value="1"/>
</dbReference>
<evidence type="ECO:0000313" key="2">
    <source>
        <dbReference type="EMBL" id="PTB47102.1"/>
    </source>
</evidence>
<feature type="compositionally biased region" description="Polar residues" evidence="1">
    <location>
        <begin position="14"/>
        <end position="32"/>
    </location>
</feature>
<proteinExistence type="predicted"/>
<feature type="compositionally biased region" description="Polar residues" evidence="1">
    <location>
        <begin position="333"/>
        <end position="354"/>
    </location>
</feature>
<feature type="compositionally biased region" description="Basic and acidic residues" evidence="1">
    <location>
        <begin position="232"/>
        <end position="250"/>
    </location>
</feature>
<dbReference type="EMBL" id="KZ679256">
    <property type="protein sequence ID" value="PTB47102.1"/>
    <property type="molecule type" value="Genomic_DNA"/>
</dbReference>